<dbReference type="AlphaFoldDB" id="A0A2G9RTD2"/>
<name>A0A2G9RTD2_AQUCT</name>
<keyword evidence="2" id="KW-1185">Reference proteome</keyword>
<proteinExistence type="predicted"/>
<accession>A0A2G9RTD2</accession>
<evidence type="ECO:0000313" key="1">
    <source>
        <dbReference type="EMBL" id="PIO30501.1"/>
    </source>
</evidence>
<dbReference type="OrthoDB" id="9909301at2759"/>
<evidence type="ECO:0000313" key="2">
    <source>
        <dbReference type="Proteomes" id="UP000228934"/>
    </source>
</evidence>
<feature type="non-terminal residue" evidence="1">
    <location>
        <position position="1"/>
    </location>
</feature>
<dbReference type="Proteomes" id="UP000228934">
    <property type="component" value="Unassembled WGS sequence"/>
</dbReference>
<protein>
    <submittedName>
        <fullName evidence="1">Uncharacterized protein</fullName>
    </submittedName>
</protein>
<sequence>APVQQVLDIENNNLPKFSNTFLTPAETSTPITYNDVEEALMDSIEKDYSYIHPTSPLQCGET</sequence>
<organism evidence="1 2">
    <name type="scientific">Aquarana catesbeiana</name>
    <name type="common">American bullfrog</name>
    <name type="synonym">Rana catesbeiana</name>
    <dbReference type="NCBI Taxonomy" id="8400"/>
    <lineage>
        <taxon>Eukaryota</taxon>
        <taxon>Metazoa</taxon>
        <taxon>Chordata</taxon>
        <taxon>Craniata</taxon>
        <taxon>Vertebrata</taxon>
        <taxon>Euteleostomi</taxon>
        <taxon>Amphibia</taxon>
        <taxon>Batrachia</taxon>
        <taxon>Anura</taxon>
        <taxon>Neobatrachia</taxon>
        <taxon>Ranoidea</taxon>
        <taxon>Ranidae</taxon>
        <taxon>Aquarana</taxon>
    </lineage>
</organism>
<gene>
    <name evidence="1" type="ORF">AB205_0115100</name>
</gene>
<dbReference type="EMBL" id="KV937643">
    <property type="protein sequence ID" value="PIO30501.1"/>
    <property type="molecule type" value="Genomic_DNA"/>
</dbReference>
<reference evidence="2" key="1">
    <citation type="journal article" date="2017" name="Nat. Commun.">
        <title>The North American bullfrog draft genome provides insight into hormonal regulation of long noncoding RNA.</title>
        <authorList>
            <person name="Hammond S.A."/>
            <person name="Warren R.L."/>
            <person name="Vandervalk B.P."/>
            <person name="Kucuk E."/>
            <person name="Khan H."/>
            <person name="Gibb E.A."/>
            <person name="Pandoh P."/>
            <person name="Kirk H."/>
            <person name="Zhao Y."/>
            <person name="Jones M."/>
            <person name="Mungall A.J."/>
            <person name="Coope R."/>
            <person name="Pleasance S."/>
            <person name="Moore R.A."/>
            <person name="Holt R.A."/>
            <person name="Round J.M."/>
            <person name="Ohora S."/>
            <person name="Walle B.V."/>
            <person name="Veldhoen N."/>
            <person name="Helbing C.C."/>
            <person name="Birol I."/>
        </authorList>
    </citation>
    <scope>NUCLEOTIDE SEQUENCE [LARGE SCALE GENOMIC DNA]</scope>
</reference>